<sequence>MIRKWMVVLIILALLLPIVGIAPSANAAGNAGTVASIAAGPIRINGQLIDNAHTKYPFLQYRDITYLPLTWDNTSALGIQLFWDDYGTMLIRNSYGKGGGNFIGWKKQRFKQDLTASRRLGGTVAVTKAADPVVVETSLFDSSQETYPLLQFEGITYLPLTWQLAHDQLRLTMYFDPANGLNVIGGQQPILGPIVYDDADYLYAGSVIITEPWHGGLIKIHKSLEQQPVWLNKEEADRVRSEMDRGRSNVPYARAAVEADIREDGIYYKGIKLLEQAENAVPGSVQAGLEWTTAEFELDEGQSLLTLQRRILYPGAVSSYTVFSFWIANGKATLIEDLKREPYRIIRNGDGSYWIAADGRSELRHRLPDSYPLGLLDPQGNFRLMNKEWDELQISVLGLENTDPRRSDGQLYVELSGASLKTWRPNGLAGIYTVDAEGKLTKLPGSLPEKAQLYASSDRQLYAITPYNTIVNLSTDQSAMWYDYELVESE</sequence>
<protein>
    <recommendedName>
        <fullName evidence="4">Copper amine oxidase-like N-terminal domain-containing protein</fullName>
    </recommendedName>
</protein>
<feature type="signal peptide" evidence="1">
    <location>
        <begin position="1"/>
        <end position="27"/>
    </location>
</feature>
<dbReference type="EMBL" id="RBAH01000019">
    <property type="protein sequence ID" value="RKN78216.1"/>
    <property type="molecule type" value="Genomic_DNA"/>
</dbReference>
<accession>A0A3B0C4E6</accession>
<comment type="caution">
    <text evidence="2">The sequence shown here is derived from an EMBL/GenBank/DDBJ whole genome shotgun (WGS) entry which is preliminary data.</text>
</comment>
<dbReference type="AlphaFoldDB" id="A0A3B0C4E6"/>
<reference evidence="2 3" key="1">
    <citation type="journal article" date="2007" name="Int. J. Syst. Evol. Microbiol.">
        <title>Paenibacillus ginsengarvi sp. nov., isolated from soil from ginseng cultivation.</title>
        <authorList>
            <person name="Yoon M.H."/>
            <person name="Ten L.N."/>
            <person name="Im W.T."/>
        </authorList>
    </citation>
    <scope>NUCLEOTIDE SEQUENCE [LARGE SCALE GENOMIC DNA]</scope>
    <source>
        <strain evidence="2 3">KCTC 13059</strain>
    </source>
</reference>
<dbReference type="OrthoDB" id="2572860at2"/>
<proteinExistence type="predicted"/>
<dbReference type="RefSeq" id="WP_120749652.1">
    <property type="nucleotide sequence ID" value="NZ_RBAH01000019.1"/>
</dbReference>
<evidence type="ECO:0000313" key="3">
    <source>
        <dbReference type="Proteomes" id="UP000282311"/>
    </source>
</evidence>
<name>A0A3B0C4E6_9BACL</name>
<organism evidence="2 3">
    <name type="scientific">Paenibacillus ginsengarvi</name>
    <dbReference type="NCBI Taxonomy" id="400777"/>
    <lineage>
        <taxon>Bacteria</taxon>
        <taxon>Bacillati</taxon>
        <taxon>Bacillota</taxon>
        <taxon>Bacilli</taxon>
        <taxon>Bacillales</taxon>
        <taxon>Paenibacillaceae</taxon>
        <taxon>Paenibacillus</taxon>
    </lineage>
</organism>
<keyword evidence="3" id="KW-1185">Reference proteome</keyword>
<evidence type="ECO:0008006" key="4">
    <source>
        <dbReference type="Google" id="ProtNLM"/>
    </source>
</evidence>
<dbReference type="Proteomes" id="UP000282311">
    <property type="component" value="Unassembled WGS sequence"/>
</dbReference>
<feature type="chain" id="PRO_5017294579" description="Copper amine oxidase-like N-terminal domain-containing protein" evidence="1">
    <location>
        <begin position="28"/>
        <end position="490"/>
    </location>
</feature>
<evidence type="ECO:0000313" key="2">
    <source>
        <dbReference type="EMBL" id="RKN78216.1"/>
    </source>
</evidence>
<gene>
    <name evidence="2" type="ORF">D7M11_23195</name>
</gene>
<keyword evidence="1" id="KW-0732">Signal</keyword>
<evidence type="ECO:0000256" key="1">
    <source>
        <dbReference type="SAM" id="SignalP"/>
    </source>
</evidence>